<feature type="chain" id="PRO_5003598730" description="Glutathione-binding protein GsiB" evidence="8">
    <location>
        <begin position="27"/>
        <end position="512"/>
    </location>
</feature>
<dbReference type="SUPFAM" id="SSF53850">
    <property type="entry name" value="Periplasmic binding protein-like II"/>
    <property type="match status" value="1"/>
</dbReference>
<dbReference type="Gene3D" id="3.40.190.10">
    <property type="entry name" value="Periplasmic binding protein-like II"/>
    <property type="match status" value="1"/>
</dbReference>
<dbReference type="InterPro" id="IPR000914">
    <property type="entry name" value="SBP_5_dom"/>
</dbReference>
<dbReference type="RefSeq" id="WP_002463174.1">
    <property type="nucleotide sequence ID" value="NZ_BAFF01000001.1"/>
</dbReference>
<dbReference type="AlphaFoldDB" id="H5UXA0"/>
<proteinExistence type="inferred from homology"/>
<dbReference type="CDD" id="cd08499">
    <property type="entry name" value="PBP2_Ylib_like"/>
    <property type="match status" value="1"/>
</dbReference>
<dbReference type="Gene3D" id="3.10.105.10">
    <property type="entry name" value="Dipeptide-binding Protein, Domain 3"/>
    <property type="match status" value="1"/>
</dbReference>
<dbReference type="NCBIfam" id="NF011942">
    <property type="entry name" value="PRK15413.1"/>
    <property type="match status" value="1"/>
</dbReference>
<accession>H5UXA0</accession>
<evidence type="ECO:0000256" key="8">
    <source>
        <dbReference type="SAM" id="SignalP"/>
    </source>
</evidence>
<evidence type="ECO:0000256" key="6">
    <source>
        <dbReference type="ARBA" id="ARBA00022729"/>
    </source>
</evidence>
<evidence type="ECO:0000256" key="5">
    <source>
        <dbReference type="ARBA" id="ARBA00022448"/>
    </source>
</evidence>
<dbReference type="FunFam" id="3.40.190.10:FF:000094">
    <property type="entry name" value="Glutathione ABC transporter substrate-binding protein GsiB"/>
    <property type="match status" value="1"/>
</dbReference>
<dbReference type="GeneID" id="92829170"/>
<evidence type="ECO:0000256" key="1">
    <source>
        <dbReference type="ARBA" id="ARBA00003489"/>
    </source>
</evidence>
<dbReference type="EMBL" id="BAFF01000001">
    <property type="protein sequence ID" value="GAB50531.1"/>
    <property type="molecule type" value="Genomic_DNA"/>
</dbReference>
<evidence type="ECO:0000256" key="3">
    <source>
        <dbReference type="ARBA" id="ARBA00005695"/>
    </source>
</evidence>
<evidence type="ECO:0000313" key="10">
    <source>
        <dbReference type="EMBL" id="GAB50531.1"/>
    </source>
</evidence>
<gene>
    <name evidence="10" type="primary">gsiB</name>
    <name evidence="10" type="ORF">EH105704_01_05410</name>
</gene>
<dbReference type="GO" id="GO:0042938">
    <property type="term" value="P:dipeptide transport"/>
    <property type="evidence" value="ECO:0007669"/>
    <property type="project" value="TreeGrafter"/>
</dbReference>
<keyword evidence="5" id="KW-0813">Transport</keyword>
<comment type="caution">
    <text evidence="10">The sequence shown here is derived from an EMBL/GenBank/DDBJ whole genome shotgun (WGS) entry which is preliminary data.</text>
</comment>
<dbReference type="FunFam" id="3.90.76.10:FF:000003">
    <property type="entry name" value="Glutathione ABC transporter substrate-binding protein GsiB"/>
    <property type="match status" value="1"/>
</dbReference>
<dbReference type="GO" id="GO:0030288">
    <property type="term" value="C:outer membrane-bounded periplasmic space"/>
    <property type="evidence" value="ECO:0007669"/>
    <property type="project" value="TreeGrafter"/>
</dbReference>
<dbReference type="PIRSF" id="PIRSF002741">
    <property type="entry name" value="MppA"/>
    <property type="match status" value="1"/>
</dbReference>
<organism evidence="10 11">
    <name type="scientific">Atlantibacter hermannii NBRC 105704</name>
    <dbReference type="NCBI Taxonomy" id="1115512"/>
    <lineage>
        <taxon>Bacteria</taxon>
        <taxon>Pseudomonadati</taxon>
        <taxon>Pseudomonadota</taxon>
        <taxon>Gammaproteobacteria</taxon>
        <taxon>Enterobacterales</taxon>
        <taxon>Enterobacteriaceae</taxon>
        <taxon>Atlantibacter</taxon>
    </lineage>
</organism>
<dbReference type="GO" id="GO:0043190">
    <property type="term" value="C:ATP-binding cassette (ABC) transporter complex"/>
    <property type="evidence" value="ECO:0007669"/>
    <property type="project" value="InterPro"/>
</dbReference>
<reference evidence="10 11" key="1">
    <citation type="submission" date="2012-02" db="EMBL/GenBank/DDBJ databases">
        <title>Whole genome shotgun sequence of Escherichia hermannii NBRC 105704.</title>
        <authorList>
            <person name="Yoshida I."/>
            <person name="Hosoyama A."/>
            <person name="Tsuchikane K."/>
            <person name="Katsumata H."/>
            <person name="Yamazaki S."/>
            <person name="Fujita N."/>
        </authorList>
    </citation>
    <scope>NUCLEOTIDE SEQUENCE [LARGE SCALE GENOMIC DNA]</scope>
    <source>
        <strain evidence="10 11">NBRC 105704</strain>
    </source>
</reference>
<dbReference type="Proteomes" id="UP000010297">
    <property type="component" value="Unassembled WGS sequence"/>
</dbReference>
<evidence type="ECO:0000313" key="11">
    <source>
        <dbReference type="Proteomes" id="UP000010297"/>
    </source>
</evidence>
<dbReference type="Pfam" id="PF00496">
    <property type="entry name" value="SBP_bac_5"/>
    <property type="match status" value="1"/>
</dbReference>
<keyword evidence="11" id="KW-1185">Reference proteome</keyword>
<feature type="domain" description="Solute-binding protein family 5" evidence="9">
    <location>
        <begin position="70"/>
        <end position="429"/>
    </location>
</feature>
<protein>
    <recommendedName>
        <fullName evidence="4">Glutathione-binding protein GsiB</fullName>
    </recommendedName>
</protein>
<dbReference type="InterPro" id="IPR030678">
    <property type="entry name" value="Peptide/Ni-bd"/>
</dbReference>
<evidence type="ECO:0000256" key="7">
    <source>
        <dbReference type="ARBA" id="ARBA00022764"/>
    </source>
</evidence>
<keyword evidence="7" id="KW-0574">Periplasm</keyword>
<dbReference type="PANTHER" id="PTHR30290:SF32">
    <property type="entry name" value="GLUTATHIONE-BINDING PROTEIN GSIB"/>
    <property type="match status" value="1"/>
</dbReference>
<dbReference type="GO" id="GO:1904680">
    <property type="term" value="F:peptide transmembrane transporter activity"/>
    <property type="evidence" value="ECO:0007669"/>
    <property type="project" value="TreeGrafter"/>
</dbReference>
<feature type="signal peptide" evidence="8">
    <location>
        <begin position="1"/>
        <end position="26"/>
    </location>
</feature>
<comment type="subcellular location">
    <subcellularLocation>
        <location evidence="2">Periplasm</location>
    </subcellularLocation>
</comment>
<dbReference type="Gene3D" id="3.90.76.10">
    <property type="entry name" value="Dipeptide-binding Protein, Domain 1"/>
    <property type="match status" value="1"/>
</dbReference>
<evidence type="ECO:0000256" key="4">
    <source>
        <dbReference type="ARBA" id="ARBA00017393"/>
    </source>
</evidence>
<comment type="similarity">
    <text evidence="3">Belongs to the bacterial solute-binding protein 5 family.</text>
</comment>
<keyword evidence="6 8" id="KW-0732">Signal</keyword>
<evidence type="ECO:0000256" key="2">
    <source>
        <dbReference type="ARBA" id="ARBA00004418"/>
    </source>
</evidence>
<comment type="function">
    <text evidence="1">Part of the ABC transporter complex GsiABCD involved in glutathione import. Binds glutathione.</text>
</comment>
<sequence length="512" mass="56533">MTKIITRKLLVAASVSAALFAGSAFAAKDITVAVASNFTTLDPYDANDTLSQQVAKSFYQGLFGLDKEMKVKNVLAESYTVSDDGLVYTVKLRQGVKFQDGTDFNAAAVKANLDRASNPDNKLKRYNLYKNIASTDAVDPTTVKITLKQPFSAFINILAHPATVMISPAALQKYGKEIGFHPVGTGPYALDTWNQTDFVKVKKNAGYWEQGLPKLDSITWRPVVDNNTRAAMLQTGEAQFAFPIPYEQAAVLQKNARLDLVTTPSIMQRYISMNVTQKPFDDPKVREALNYAINRDALVKVAFAGYATPAAGVVPPAIAFAETFKPWPYDPAKARQLLKEAGYPNGFTTTLWSSHNHSTAQKVLQFTQQQLAQVGVKVKLTAMDAGQRAAEVEGKGQKESGVRMFYTGWTASTGEADWALSPLFASQNWPPRLFNTAFYSNPQVDKDLTEALHTNDNAQKENLYRNAQETIWKESPWIPLVVEKLVSAHSKSLTGFYMMPDTGFSFEEADIK</sequence>
<dbReference type="FunFam" id="3.10.105.10:FF:000003">
    <property type="entry name" value="Glutathione ABC transporter substrate-binding protein GsiB"/>
    <property type="match status" value="1"/>
</dbReference>
<dbReference type="InterPro" id="IPR039424">
    <property type="entry name" value="SBP_5"/>
</dbReference>
<dbReference type="PANTHER" id="PTHR30290">
    <property type="entry name" value="PERIPLASMIC BINDING COMPONENT OF ABC TRANSPORTER"/>
    <property type="match status" value="1"/>
</dbReference>
<name>H5UXA0_ATLHE</name>
<evidence type="ECO:0000259" key="9">
    <source>
        <dbReference type="Pfam" id="PF00496"/>
    </source>
</evidence>
<dbReference type="eggNOG" id="COG0747">
    <property type="taxonomic scope" value="Bacteria"/>
</dbReference>